<reference evidence="1" key="1">
    <citation type="journal article" date="2018" name="Nat. Genet.">
        <title>Extensive intraspecific gene order and gene structural variations between Mo17 and other maize genomes.</title>
        <authorList>
            <person name="Sun S."/>
            <person name="Zhou Y."/>
            <person name="Chen J."/>
            <person name="Shi J."/>
            <person name="Zhao H."/>
            <person name="Zhao H."/>
            <person name="Song W."/>
            <person name="Zhang M."/>
            <person name="Cui Y."/>
            <person name="Dong X."/>
            <person name="Liu H."/>
            <person name="Ma X."/>
            <person name="Jiao Y."/>
            <person name="Wang B."/>
            <person name="Wei X."/>
            <person name="Stein J.C."/>
            <person name="Glaubitz J.C."/>
            <person name="Lu F."/>
            <person name="Yu G."/>
            <person name="Liang C."/>
            <person name="Fengler K."/>
            <person name="Li B."/>
            <person name="Rafalski A."/>
            <person name="Schnable P.S."/>
            <person name="Ware D.H."/>
            <person name="Buckler E.S."/>
            <person name="Lai J."/>
        </authorList>
    </citation>
    <scope>NUCLEOTIDE SEQUENCE [LARGE SCALE GENOMIC DNA]</scope>
    <source>
        <tissue evidence="1">Seedling</tissue>
    </source>
</reference>
<comment type="caution">
    <text evidence="1">The sequence shown here is derived from an EMBL/GenBank/DDBJ whole genome shotgun (WGS) entry which is preliminary data.</text>
</comment>
<accession>A0A317Y458</accession>
<proteinExistence type="predicted"/>
<evidence type="ECO:0000313" key="1">
    <source>
        <dbReference type="EMBL" id="PWZ53103.1"/>
    </source>
</evidence>
<sequence length="18" mass="2098">MMHPFEKKSLMMLKVGCS</sequence>
<dbReference type="AlphaFoldDB" id="A0A317Y458"/>
<gene>
    <name evidence="1" type="ORF">Zm00014a_032495</name>
</gene>
<dbReference type="Proteomes" id="UP000251960">
    <property type="component" value="Chromosome 1"/>
</dbReference>
<name>A0A317Y458_MAIZE</name>
<organism evidence="1">
    <name type="scientific">Zea mays</name>
    <name type="common">Maize</name>
    <dbReference type="NCBI Taxonomy" id="4577"/>
    <lineage>
        <taxon>Eukaryota</taxon>
        <taxon>Viridiplantae</taxon>
        <taxon>Streptophyta</taxon>
        <taxon>Embryophyta</taxon>
        <taxon>Tracheophyta</taxon>
        <taxon>Spermatophyta</taxon>
        <taxon>Magnoliopsida</taxon>
        <taxon>Liliopsida</taxon>
        <taxon>Poales</taxon>
        <taxon>Poaceae</taxon>
        <taxon>PACMAD clade</taxon>
        <taxon>Panicoideae</taxon>
        <taxon>Andropogonodae</taxon>
        <taxon>Andropogoneae</taxon>
        <taxon>Tripsacinae</taxon>
        <taxon>Zea</taxon>
    </lineage>
</organism>
<dbReference type="EMBL" id="NCVQ01000001">
    <property type="protein sequence ID" value="PWZ53103.1"/>
    <property type="molecule type" value="Genomic_DNA"/>
</dbReference>
<protein>
    <submittedName>
        <fullName evidence="1">Uncharacterized protein</fullName>
    </submittedName>
</protein>